<feature type="chain" id="PRO_5040472191" description="Mannan endo-1,6-alpha-mannosidase" evidence="13">
    <location>
        <begin position="20"/>
        <end position="461"/>
    </location>
</feature>
<evidence type="ECO:0000256" key="3">
    <source>
        <dbReference type="ARBA" id="ARBA00009699"/>
    </source>
</evidence>
<dbReference type="PIRSF" id="PIRSF016302">
    <property type="entry name" value="Man_a_manosd"/>
    <property type="match status" value="1"/>
</dbReference>
<name>A0A9P7ZNM6_9HYPO</name>
<feature type="transmembrane region" description="Helical" evidence="12">
    <location>
        <begin position="439"/>
        <end position="460"/>
    </location>
</feature>
<evidence type="ECO:0000256" key="10">
    <source>
        <dbReference type="PIRNR" id="PIRNR016302"/>
    </source>
</evidence>
<comment type="similarity">
    <text evidence="3 10">Belongs to the glycosyl hydrolase 76 family.</text>
</comment>
<keyword evidence="6 10" id="KW-0378">Hydrolase</keyword>
<evidence type="ECO:0000256" key="11">
    <source>
        <dbReference type="SAM" id="MobiDB-lite"/>
    </source>
</evidence>
<evidence type="ECO:0000256" key="5">
    <source>
        <dbReference type="ARBA" id="ARBA00022729"/>
    </source>
</evidence>
<keyword evidence="15" id="KW-1185">Reference proteome</keyword>
<dbReference type="GO" id="GO:0009272">
    <property type="term" value="P:fungal-type cell wall biogenesis"/>
    <property type="evidence" value="ECO:0007669"/>
    <property type="project" value="TreeGrafter"/>
</dbReference>
<keyword evidence="5 13" id="KW-0732">Signal</keyword>
<dbReference type="PANTHER" id="PTHR12145:SF41">
    <property type="entry name" value="MANNAN ENDO-1,6-ALPHA-MANNOSIDASE"/>
    <property type="match status" value="1"/>
</dbReference>
<accession>A0A9P7ZNM6</accession>
<dbReference type="Gene3D" id="1.50.10.20">
    <property type="match status" value="1"/>
</dbReference>
<reference evidence="14" key="1">
    <citation type="journal article" date="2021" name="IMA Fungus">
        <title>Genomic characterization of three marine fungi, including Emericellopsis atlantica sp. nov. with signatures of a generalist lifestyle and marine biomass degradation.</title>
        <authorList>
            <person name="Hagestad O.C."/>
            <person name="Hou L."/>
            <person name="Andersen J.H."/>
            <person name="Hansen E.H."/>
            <person name="Altermark B."/>
            <person name="Li C."/>
            <person name="Kuhnert E."/>
            <person name="Cox R.J."/>
            <person name="Crous P.W."/>
            <person name="Spatafora J.W."/>
            <person name="Lail K."/>
            <person name="Amirebrahimi M."/>
            <person name="Lipzen A."/>
            <person name="Pangilinan J."/>
            <person name="Andreopoulos W."/>
            <person name="Hayes R.D."/>
            <person name="Ng V."/>
            <person name="Grigoriev I.V."/>
            <person name="Jackson S.A."/>
            <person name="Sutton T.D.S."/>
            <person name="Dobson A.D.W."/>
            <person name="Rama T."/>
        </authorList>
    </citation>
    <scope>NUCLEOTIDE SEQUENCE</scope>
    <source>
        <strain evidence="14">TS7</strain>
    </source>
</reference>
<evidence type="ECO:0000256" key="2">
    <source>
        <dbReference type="ARBA" id="ARBA00004308"/>
    </source>
</evidence>
<keyword evidence="7 12" id="KW-0472">Membrane</keyword>
<evidence type="ECO:0000256" key="4">
    <source>
        <dbReference type="ARBA" id="ARBA00012350"/>
    </source>
</evidence>
<evidence type="ECO:0000256" key="13">
    <source>
        <dbReference type="SAM" id="SignalP"/>
    </source>
</evidence>
<dbReference type="RefSeq" id="XP_046119367.1">
    <property type="nucleotide sequence ID" value="XM_046262168.1"/>
</dbReference>
<dbReference type="Pfam" id="PF03663">
    <property type="entry name" value="Glyco_hydro_76"/>
    <property type="match status" value="1"/>
</dbReference>
<evidence type="ECO:0000256" key="6">
    <source>
        <dbReference type="ARBA" id="ARBA00022801"/>
    </source>
</evidence>
<dbReference type="PANTHER" id="PTHR12145">
    <property type="entry name" value="MANNAN ENDO-1,6-ALPHA-MANNOSIDASE DCW1"/>
    <property type="match status" value="1"/>
</dbReference>
<sequence>MKFSKLLAGLGLMATAANAIDVQIDDEQSRKEAAGTVAYGLLGFYYGNNTGDVPGNLPSPYYWWLCGAMMGTLIDYWHFTGDDSYNDLVKQAMIHQAGVDQDFLPANQTRAMGNDDQGFWAMTGMLAAEYKFPDPPEDGPQWLSIVQAVFNEFASRWDEEHCGGGLRWQVFDFNVGWNYKNSVSNGCFFNIASRLARYTGNDSYADWAETVWEWENEVGLMTDKYELKDGVTIRDGQDCREDMDPTQWSYNSGVWLHGAAIMSNYTDDAKWKTRVEGILNYGLDLFTKDGIIFEQQCETWNTCDDDQRSFKGYYMRWLAAVAQLIPELADKIVPLLKNTAVIAAGACSGSPTGPIAGYPPFKGHPGTACGFTWLNGSTFDNKFGVPESMNALAALLSTFEADPPVSADTGGTSKGNPGAGGSDEEKVRVFQPITTGDRAGAGILTTIIICGVIGGSAFLII</sequence>
<feature type="region of interest" description="Disordered" evidence="11">
    <location>
        <begin position="404"/>
        <end position="425"/>
    </location>
</feature>
<feature type="signal peptide" evidence="13">
    <location>
        <begin position="1"/>
        <end position="19"/>
    </location>
</feature>
<comment type="subcellular location">
    <subcellularLocation>
        <location evidence="2">Endomembrane system</location>
    </subcellularLocation>
</comment>
<dbReference type="AlphaFoldDB" id="A0A9P7ZNM6"/>
<dbReference type="InterPro" id="IPR008928">
    <property type="entry name" value="6-hairpin_glycosidase_sf"/>
</dbReference>
<keyword evidence="12" id="KW-0812">Transmembrane</keyword>
<dbReference type="InterPro" id="IPR005198">
    <property type="entry name" value="Glyco_hydro_76"/>
</dbReference>
<comment type="caution">
    <text evidence="14">The sequence shown here is derived from an EMBL/GenBank/DDBJ whole genome shotgun (WGS) entry which is preliminary data.</text>
</comment>
<proteinExistence type="inferred from homology"/>
<dbReference type="GO" id="GO:0008496">
    <property type="term" value="F:mannan endo-1,6-alpha-mannosidase activity"/>
    <property type="evidence" value="ECO:0007669"/>
    <property type="project" value="UniProtKB-UniRule"/>
</dbReference>
<organism evidence="14 15">
    <name type="scientific">Emericellopsis atlantica</name>
    <dbReference type="NCBI Taxonomy" id="2614577"/>
    <lineage>
        <taxon>Eukaryota</taxon>
        <taxon>Fungi</taxon>
        <taxon>Dikarya</taxon>
        <taxon>Ascomycota</taxon>
        <taxon>Pezizomycotina</taxon>
        <taxon>Sordariomycetes</taxon>
        <taxon>Hypocreomycetidae</taxon>
        <taxon>Hypocreales</taxon>
        <taxon>Bionectriaceae</taxon>
        <taxon>Emericellopsis</taxon>
    </lineage>
</organism>
<evidence type="ECO:0000313" key="15">
    <source>
        <dbReference type="Proteomes" id="UP000887229"/>
    </source>
</evidence>
<dbReference type="EMBL" id="MU251251">
    <property type="protein sequence ID" value="KAG9255443.1"/>
    <property type="molecule type" value="Genomic_DNA"/>
</dbReference>
<keyword evidence="8" id="KW-0325">Glycoprotein</keyword>
<evidence type="ECO:0000256" key="8">
    <source>
        <dbReference type="ARBA" id="ARBA00023180"/>
    </source>
</evidence>
<dbReference type="OrthoDB" id="4187847at2759"/>
<evidence type="ECO:0000313" key="14">
    <source>
        <dbReference type="EMBL" id="KAG9255443.1"/>
    </source>
</evidence>
<dbReference type="Proteomes" id="UP000887229">
    <property type="component" value="Unassembled WGS sequence"/>
</dbReference>
<dbReference type="InterPro" id="IPR014480">
    <property type="entry name" value="Mannan-1_6-alpha_mannosidase"/>
</dbReference>
<evidence type="ECO:0000256" key="1">
    <source>
        <dbReference type="ARBA" id="ARBA00001452"/>
    </source>
</evidence>
<protein>
    <recommendedName>
        <fullName evidence="4 10">Mannan endo-1,6-alpha-mannosidase</fullName>
        <ecNumber evidence="4 10">3.2.1.101</ecNumber>
    </recommendedName>
</protein>
<dbReference type="GO" id="GO:0012505">
    <property type="term" value="C:endomembrane system"/>
    <property type="evidence" value="ECO:0007669"/>
    <property type="project" value="UniProtKB-SubCell"/>
</dbReference>
<evidence type="ECO:0000256" key="7">
    <source>
        <dbReference type="ARBA" id="ARBA00023136"/>
    </source>
</evidence>
<gene>
    <name evidence="14" type="ORF">F5Z01DRAFT_635714</name>
</gene>
<keyword evidence="9 10" id="KW-0326">Glycosidase</keyword>
<dbReference type="GO" id="GO:0016052">
    <property type="term" value="P:carbohydrate catabolic process"/>
    <property type="evidence" value="ECO:0007669"/>
    <property type="project" value="InterPro"/>
</dbReference>
<comment type="catalytic activity">
    <reaction evidence="1 10">
        <text>Random hydrolysis of (1-&gt;6)-alpha-D-mannosidic linkages in unbranched (1-&gt;6)-mannans.</text>
        <dbReference type="EC" id="3.2.1.101"/>
    </reaction>
</comment>
<dbReference type="EC" id="3.2.1.101" evidence="4 10"/>
<keyword evidence="12" id="KW-1133">Transmembrane helix</keyword>
<dbReference type="SUPFAM" id="SSF48208">
    <property type="entry name" value="Six-hairpin glycosidases"/>
    <property type="match status" value="1"/>
</dbReference>
<evidence type="ECO:0000256" key="9">
    <source>
        <dbReference type="ARBA" id="ARBA00023295"/>
    </source>
</evidence>
<dbReference type="FunFam" id="1.50.10.20:FF:000006">
    <property type="entry name" value="Mannan endo-1,6-alpha-mannosidase"/>
    <property type="match status" value="1"/>
</dbReference>
<dbReference type="GeneID" id="70293071"/>
<evidence type="ECO:0000256" key="12">
    <source>
        <dbReference type="SAM" id="Phobius"/>
    </source>
</evidence>